<evidence type="ECO:0000313" key="1">
    <source>
        <dbReference type="EMBL" id="KAJ8017763.1"/>
    </source>
</evidence>
<proteinExistence type="predicted"/>
<dbReference type="SUPFAM" id="SSF56219">
    <property type="entry name" value="DNase I-like"/>
    <property type="match status" value="1"/>
</dbReference>
<protein>
    <submittedName>
        <fullName evidence="1">Uncharacterized protein</fullName>
    </submittedName>
</protein>
<comment type="caution">
    <text evidence="1">The sequence shown here is derived from an EMBL/GenBank/DDBJ whole genome shotgun (WGS) entry which is preliminary data.</text>
</comment>
<evidence type="ECO:0000313" key="2">
    <source>
        <dbReference type="Proteomes" id="UP001152320"/>
    </source>
</evidence>
<dbReference type="PANTHER" id="PTHR47510:SF3">
    <property type="entry name" value="ENDO_EXONUCLEASE_PHOSPHATASE DOMAIN-CONTAINING PROTEIN"/>
    <property type="match status" value="1"/>
</dbReference>
<sequence length="222" mass="25344">MSGKIISNGCTADLEYITIKCQLYYLPREFSSVTLTSLYIHPKADTVVALNIIAYVISEYENRDPDTLSIIAGDFNPANLKTVLPSFKQHVTCPTRGQRTIDHCYCKVKSAYKAIERSGLGTSDYSVVLLILPRGAELKQRKPLDRNVTLWPQSDVEELRDCFECTDWSVFGTQCDLDEYKITVTDYLPFCQDVCLPTRKVTHYPNSKPWFNKSINSLKYCR</sequence>
<organism evidence="1 2">
    <name type="scientific">Holothuria leucospilota</name>
    <name type="common">Black long sea cucumber</name>
    <name type="synonym">Mertensiothuria leucospilota</name>
    <dbReference type="NCBI Taxonomy" id="206669"/>
    <lineage>
        <taxon>Eukaryota</taxon>
        <taxon>Metazoa</taxon>
        <taxon>Echinodermata</taxon>
        <taxon>Eleutherozoa</taxon>
        <taxon>Echinozoa</taxon>
        <taxon>Holothuroidea</taxon>
        <taxon>Aspidochirotacea</taxon>
        <taxon>Aspidochirotida</taxon>
        <taxon>Holothuriidae</taxon>
        <taxon>Holothuria</taxon>
    </lineage>
</organism>
<dbReference type="Proteomes" id="UP001152320">
    <property type="component" value="Unassembled WGS sequence"/>
</dbReference>
<gene>
    <name evidence="1" type="ORF">HOLleu_44604</name>
</gene>
<dbReference type="PANTHER" id="PTHR47510">
    <property type="entry name" value="REVERSE TRANSCRIPTASE DOMAIN-CONTAINING PROTEIN"/>
    <property type="match status" value="1"/>
</dbReference>
<dbReference type="AlphaFoldDB" id="A0A9Q1BA36"/>
<name>A0A9Q1BA36_HOLLE</name>
<dbReference type="EMBL" id="JAIZAY010001036">
    <property type="protein sequence ID" value="KAJ8017763.1"/>
    <property type="molecule type" value="Genomic_DNA"/>
</dbReference>
<keyword evidence="2" id="KW-1185">Reference proteome</keyword>
<accession>A0A9Q1BA36</accession>
<reference evidence="1" key="1">
    <citation type="submission" date="2021-10" db="EMBL/GenBank/DDBJ databases">
        <title>Tropical sea cucumber genome reveals ecological adaptation and Cuvierian tubules defense mechanism.</title>
        <authorList>
            <person name="Chen T."/>
        </authorList>
    </citation>
    <scope>NUCLEOTIDE SEQUENCE</scope>
    <source>
        <strain evidence="1">Nanhai2018</strain>
        <tissue evidence="1">Muscle</tissue>
    </source>
</reference>
<dbReference type="OrthoDB" id="10037236at2759"/>
<dbReference type="InterPro" id="IPR036691">
    <property type="entry name" value="Endo/exonu/phosph_ase_sf"/>
</dbReference>